<reference evidence="3" key="2">
    <citation type="submission" date="2016-04" db="UniProtKB">
        <authorList>
            <consortium name="WormBaseParasite"/>
        </authorList>
    </citation>
    <scope>IDENTIFICATION</scope>
</reference>
<dbReference type="PANTHER" id="PTHR23020">
    <property type="entry name" value="UNCHARACTERIZED NUCLEAR HORMONE RECEPTOR-RELATED"/>
    <property type="match status" value="1"/>
</dbReference>
<feature type="domain" description="CHK kinase-like" evidence="1">
    <location>
        <begin position="80"/>
        <end position="267"/>
    </location>
</feature>
<dbReference type="AlphaFoldDB" id="A0A158P9Q0"/>
<dbReference type="InterPro" id="IPR011009">
    <property type="entry name" value="Kinase-like_dom_sf"/>
</dbReference>
<dbReference type="PANTHER" id="PTHR23020:SF8">
    <property type="entry name" value="CHK KINASE-LIKE DOMAIN-CONTAINING PROTEIN"/>
    <property type="match status" value="1"/>
</dbReference>
<dbReference type="Pfam" id="PF07914">
    <property type="entry name" value="DUF1679"/>
    <property type="match status" value="2"/>
</dbReference>
<protein>
    <submittedName>
        <fullName evidence="3">CHK domain-containing protein</fullName>
    </submittedName>
</protein>
<organism evidence="2 3">
    <name type="scientific">Angiostrongylus cantonensis</name>
    <name type="common">Rat lungworm</name>
    <dbReference type="NCBI Taxonomy" id="6313"/>
    <lineage>
        <taxon>Eukaryota</taxon>
        <taxon>Metazoa</taxon>
        <taxon>Ecdysozoa</taxon>
        <taxon>Nematoda</taxon>
        <taxon>Chromadorea</taxon>
        <taxon>Rhabditida</taxon>
        <taxon>Rhabditina</taxon>
        <taxon>Rhabditomorpha</taxon>
        <taxon>Strongyloidea</taxon>
        <taxon>Metastrongylidae</taxon>
        <taxon>Angiostrongylus</taxon>
    </lineage>
</organism>
<dbReference type="InterPro" id="IPR012877">
    <property type="entry name" value="Dhs-27"/>
</dbReference>
<dbReference type="WBParaSite" id="ACAC_0000849901-mRNA-1">
    <property type="protein sequence ID" value="ACAC_0000849901-mRNA-1"/>
    <property type="gene ID" value="ACAC_0000849901"/>
</dbReference>
<evidence type="ECO:0000313" key="3">
    <source>
        <dbReference type="WBParaSite" id="ACAC_0000849901-mRNA-1"/>
    </source>
</evidence>
<evidence type="ECO:0000313" key="2">
    <source>
        <dbReference type="Proteomes" id="UP000035642"/>
    </source>
</evidence>
<dbReference type="SUPFAM" id="SSF56112">
    <property type="entry name" value="Protein kinase-like (PK-like)"/>
    <property type="match status" value="1"/>
</dbReference>
<dbReference type="InterPro" id="IPR015897">
    <property type="entry name" value="CHK_kinase-like"/>
</dbReference>
<dbReference type="Proteomes" id="UP000035642">
    <property type="component" value="Unassembled WGS sequence"/>
</dbReference>
<dbReference type="InterPro" id="IPR052961">
    <property type="entry name" value="Oxido-Kinase-like_Enzymes"/>
</dbReference>
<evidence type="ECO:0000259" key="1">
    <source>
        <dbReference type="SMART" id="SM00587"/>
    </source>
</evidence>
<dbReference type="SMART" id="SM00587">
    <property type="entry name" value="CHK"/>
    <property type="match status" value="1"/>
</dbReference>
<dbReference type="Gene3D" id="3.90.1200.10">
    <property type="match status" value="1"/>
</dbReference>
<accession>A0A158P9Q0</accession>
<keyword evidence="2" id="KW-1185">Reference proteome</keyword>
<reference evidence="2" key="1">
    <citation type="submission" date="2012-09" db="EMBL/GenBank/DDBJ databases">
        <authorList>
            <person name="Martin A.A."/>
        </authorList>
    </citation>
    <scope>NUCLEOTIDE SEQUENCE</scope>
</reference>
<sequence>MSRIVLIDPDWQRKDKELPEKFIVKILTQLAMEQLANEIAKEKKVENRLSNPELKATIEYHQKRIFYMKKFSKNNPLKGYIIMEYLDNLKTVHIYENITTESMKQILRAIAVLEAISLDFSPEERDDFIDKPFTGIYGVVYNNETLGNLMKVLRTLKGDNLSEKLNRLERALPYLVDLEWADRLPEEMGMRPVLCHGDLWSMNILWRTNRDNLKIAALIDFQTAHFGCPAFDLVRVMCTCLSGKDRQEQWEELLNEFYGYLKEECGNREMPYTLKQLKESYRRFFPLGGLMVMPMIGPLFDIICKNGDKEQNQKRFELVMEKTECLLDDVLYFHNRNMEEKRREKTD</sequence>
<name>A0A158P9Q0_ANGCA</name>
<proteinExistence type="predicted"/>